<dbReference type="Proteomes" id="UP001175271">
    <property type="component" value="Unassembled WGS sequence"/>
</dbReference>
<accession>A0AA39I108</accession>
<keyword evidence="2" id="KW-1185">Reference proteome</keyword>
<gene>
    <name evidence="1" type="ORF">QR680_011650</name>
</gene>
<dbReference type="EMBL" id="JAUCMV010000002">
    <property type="protein sequence ID" value="KAK0414869.1"/>
    <property type="molecule type" value="Genomic_DNA"/>
</dbReference>
<proteinExistence type="predicted"/>
<reference evidence="1" key="1">
    <citation type="submission" date="2023-06" db="EMBL/GenBank/DDBJ databases">
        <title>Genomic analysis of the entomopathogenic nematode Steinernema hermaphroditum.</title>
        <authorList>
            <person name="Schwarz E.M."/>
            <person name="Heppert J.K."/>
            <person name="Baniya A."/>
            <person name="Schwartz H.T."/>
            <person name="Tan C.-H."/>
            <person name="Antoshechkin I."/>
            <person name="Sternberg P.W."/>
            <person name="Goodrich-Blair H."/>
            <person name="Dillman A.R."/>
        </authorList>
    </citation>
    <scope>NUCLEOTIDE SEQUENCE</scope>
    <source>
        <strain evidence="1">PS9179</strain>
        <tissue evidence="1">Whole animal</tissue>
    </source>
</reference>
<name>A0AA39I108_9BILA</name>
<evidence type="ECO:0000313" key="1">
    <source>
        <dbReference type="EMBL" id="KAK0414869.1"/>
    </source>
</evidence>
<dbReference type="AlphaFoldDB" id="A0AA39I108"/>
<sequence>MENLTIDQIDHLVQFLSLKDIEALSKITAGQPLLANWSAVAEEHLRGRFHLQLDVYLPPSGDTELENHQKQMHLSVKKVTGDHEEPWNFTRNRYAYIANVVVHSYPEDLCESHRPTRIAEVIRIVSLPVVPRDDMKSTFVVQELEAPEMNVALDLVEAAQGCYTELDIQSTSNGSVRKAEEVISGYINREAFLESLYVLCENMEQEELLNAVVGLVLVPRRQRLLMDLPTLSMHGDEIEFVIDYWRNTDGVFGEVLLFCRELSPIERIYLESYNPVLGYIAHPRRRSSIRLLNDGFSIVKFERRHEPVDFNWIHSLIESWKAGLGGYIYRNYVNIKVKLNNRRDWDQLVAEFGPILRDAGRPKLRITHPSTVAELRVKKCSQGQVSLMSQNYLDEHIRLLELCNHWRAGSGDFFVGSVARIQVHLHMVDYEDLVSAPDFYSHPNGSRRLKVSMRRFAMDDWVQVRLEIVGVDDGAVESWNLAQLFECFDI</sequence>
<protein>
    <submittedName>
        <fullName evidence="1">Uncharacterized protein</fullName>
    </submittedName>
</protein>
<comment type="caution">
    <text evidence="1">The sequence shown here is derived from an EMBL/GenBank/DDBJ whole genome shotgun (WGS) entry which is preliminary data.</text>
</comment>
<organism evidence="1 2">
    <name type="scientific">Steinernema hermaphroditum</name>
    <dbReference type="NCBI Taxonomy" id="289476"/>
    <lineage>
        <taxon>Eukaryota</taxon>
        <taxon>Metazoa</taxon>
        <taxon>Ecdysozoa</taxon>
        <taxon>Nematoda</taxon>
        <taxon>Chromadorea</taxon>
        <taxon>Rhabditida</taxon>
        <taxon>Tylenchina</taxon>
        <taxon>Panagrolaimomorpha</taxon>
        <taxon>Strongyloidoidea</taxon>
        <taxon>Steinernematidae</taxon>
        <taxon>Steinernema</taxon>
    </lineage>
</organism>
<evidence type="ECO:0000313" key="2">
    <source>
        <dbReference type="Proteomes" id="UP001175271"/>
    </source>
</evidence>